<dbReference type="Pfam" id="PF13532">
    <property type="entry name" value="2OG-FeII_Oxy_2"/>
    <property type="match status" value="1"/>
</dbReference>
<protein>
    <submittedName>
        <fullName evidence="6">RNA demethylase ALKBH5-like</fullName>
    </submittedName>
</protein>
<dbReference type="PANTHER" id="PTHR31447">
    <property type="entry name" value="HYDROXYPROLINE-RICH GLYCOPROTEIN FAMILY PROTEIN-RELATED"/>
    <property type="match status" value="1"/>
</dbReference>
<feature type="compositionally biased region" description="Low complexity" evidence="3">
    <location>
        <begin position="1353"/>
        <end position="1371"/>
    </location>
</feature>
<feature type="region of interest" description="Disordered" evidence="3">
    <location>
        <begin position="1272"/>
        <end position="1401"/>
    </location>
</feature>
<comment type="similarity">
    <text evidence="1">Belongs to the alkB family.</text>
</comment>
<evidence type="ECO:0000256" key="4">
    <source>
        <dbReference type="SAM" id="SignalP"/>
    </source>
</evidence>
<dbReference type="Pfam" id="PF03372">
    <property type="entry name" value="Exo_endo_phos"/>
    <property type="match status" value="1"/>
</dbReference>
<feature type="compositionally biased region" description="Low complexity" evidence="3">
    <location>
        <begin position="1142"/>
        <end position="1158"/>
    </location>
</feature>
<dbReference type="SUPFAM" id="SSF51197">
    <property type="entry name" value="Clavaminate synthase-like"/>
    <property type="match status" value="1"/>
</dbReference>
<proteinExistence type="inferred from homology"/>
<feature type="signal peptide" evidence="4">
    <location>
        <begin position="1"/>
        <end position="25"/>
    </location>
</feature>
<feature type="compositionally biased region" description="Low complexity" evidence="3">
    <location>
        <begin position="754"/>
        <end position="766"/>
    </location>
</feature>
<evidence type="ECO:0000256" key="1">
    <source>
        <dbReference type="ARBA" id="ARBA00007879"/>
    </source>
</evidence>
<comment type="caution">
    <text evidence="6">The sequence shown here is derived from an EMBL/GenBank/DDBJ whole genome shotgun (WGS) entry which is preliminary data.</text>
</comment>
<dbReference type="PROSITE" id="PS51471">
    <property type="entry name" value="FE2OG_OXY"/>
    <property type="match status" value="1"/>
</dbReference>
<feature type="compositionally biased region" description="Gly residues" evidence="3">
    <location>
        <begin position="1228"/>
        <end position="1240"/>
    </location>
</feature>
<dbReference type="PANTHER" id="PTHR31447:SF23">
    <property type="entry name" value="2-OXOGLUTARATE AND FE(II)-DEPENDENT OXYGENASE SUPERFAMILY PROTEIN"/>
    <property type="match status" value="1"/>
</dbReference>
<feature type="compositionally biased region" description="Low complexity" evidence="3">
    <location>
        <begin position="1054"/>
        <end position="1069"/>
    </location>
</feature>
<feature type="region of interest" description="Disordered" evidence="3">
    <location>
        <begin position="1022"/>
        <end position="1176"/>
    </location>
</feature>
<accession>A0A2P6THW4</accession>
<dbReference type="GO" id="GO:0008168">
    <property type="term" value="F:methyltransferase activity"/>
    <property type="evidence" value="ECO:0007669"/>
    <property type="project" value="UniProtKB-KW"/>
</dbReference>
<feature type="region of interest" description="Disordered" evidence="3">
    <location>
        <begin position="1189"/>
        <end position="1258"/>
    </location>
</feature>
<name>A0A2P6THW4_CHLSO</name>
<organism evidence="6 7">
    <name type="scientific">Chlorella sorokiniana</name>
    <name type="common">Freshwater green alga</name>
    <dbReference type="NCBI Taxonomy" id="3076"/>
    <lineage>
        <taxon>Eukaryota</taxon>
        <taxon>Viridiplantae</taxon>
        <taxon>Chlorophyta</taxon>
        <taxon>core chlorophytes</taxon>
        <taxon>Trebouxiophyceae</taxon>
        <taxon>Chlorellales</taxon>
        <taxon>Chlorellaceae</taxon>
        <taxon>Chlorella clade</taxon>
        <taxon>Chlorella</taxon>
    </lineage>
</organism>
<dbReference type="EMBL" id="LHPG02000015">
    <property type="protein sequence ID" value="PRW33869.1"/>
    <property type="molecule type" value="Genomic_DNA"/>
</dbReference>
<dbReference type="GO" id="GO:0006402">
    <property type="term" value="P:mRNA catabolic process"/>
    <property type="evidence" value="ECO:0007669"/>
    <property type="project" value="InterPro"/>
</dbReference>
<feature type="region of interest" description="Disordered" evidence="3">
    <location>
        <begin position="754"/>
        <end position="774"/>
    </location>
</feature>
<dbReference type="Gene3D" id="2.60.120.590">
    <property type="entry name" value="Alpha-ketoglutarate-dependent dioxygenase AlkB-like"/>
    <property type="match status" value="1"/>
</dbReference>
<feature type="compositionally biased region" description="Pro residues" evidence="3">
    <location>
        <begin position="1122"/>
        <end position="1141"/>
    </location>
</feature>
<dbReference type="InterPro" id="IPR044842">
    <property type="entry name" value="ALKBH9B/ALKBH10B-like"/>
</dbReference>
<dbReference type="GO" id="GO:0032259">
    <property type="term" value="P:methylation"/>
    <property type="evidence" value="ECO:0007669"/>
    <property type="project" value="UniProtKB-KW"/>
</dbReference>
<dbReference type="InterPro" id="IPR027450">
    <property type="entry name" value="AlkB-like"/>
</dbReference>
<dbReference type="GO" id="GO:0003729">
    <property type="term" value="F:mRNA binding"/>
    <property type="evidence" value="ECO:0007669"/>
    <property type="project" value="InterPro"/>
</dbReference>
<feature type="domain" description="Fe2OG dioxygenase" evidence="5">
    <location>
        <begin position="1522"/>
        <end position="1624"/>
    </location>
</feature>
<feature type="compositionally biased region" description="Low complexity" evidence="3">
    <location>
        <begin position="1241"/>
        <end position="1252"/>
    </location>
</feature>
<dbReference type="Pfam" id="PF05548">
    <property type="entry name" value="Peptidase_M11"/>
    <property type="match status" value="1"/>
</dbReference>
<dbReference type="Gene3D" id="3.60.10.10">
    <property type="entry name" value="Endonuclease/exonuclease/phosphatase"/>
    <property type="match status" value="1"/>
</dbReference>
<feature type="compositionally biased region" description="Pro residues" evidence="3">
    <location>
        <begin position="1029"/>
        <end position="1052"/>
    </location>
</feature>
<reference evidence="6 7" key="1">
    <citation type="journal article" date="2018" name="Plant J.">
        <title>Genome sequences of Chlorella sorokiniana UTEX 1602 and Micractinium conductrix SAG 241.80: implications to maltose excretion by a green alga.</title>
        <authorList>
            <person name="Arriola M.B."/>
            <person name="Velmurugan N."/>
            <person name="Zhang Y."/>
            <person name="Plunkett M.H."/>
            <person name="Hondzo H."/>
            <person name="Barney B.M."/>
        </authorList>
    </citation>
    <scope>NUCLEOTIDE SEQUENCE [LARGE SCALE GENOMIC DNA]</scope>
    <source>
        <strain evidence="7">UTEX 1602</strain>
    </source>
</reference>
<evidence type="ECO:0000256" key="3">
    <source>
        <dbReference type="SAM" id="MobiDB-lite"/>
    </source>
</evidence>
<evidence type="ECO:0000256" key="2">
    <source>
        <dbReference type="SAM" id="Coils"/>
    </source>
</evidence>
<evidence type="ECO:0000313" key="6">
    <source>
        <dbReference type="EMBL" id="PRW33869.1"/>
    </source>
</evidence>
<feature type="coiled-coil region" evidence="2">
    <location>
        <begin position="944"/>
        <end position="978"/>
    </location>
</feature>
<feature type="compositionally biased region" description="Low complexity" evidence="3">
    <location>
        <begin position="1273"/>
        <end position="1285"/>
    </location>
</feature>
<feature type="compositionally biased region" description="Low complexity" evidence="3">
    <location>
        <begin position="1076"/>
        <end position="1090"/>
    </location>
</feature>
<evidence type="ECO:0000313" key="7">
    <source>
        <dbReference type="Proteomes" id="UP000239899"/>
    </source>
</evidence>
<gene>
    <name evidence="6" type="ORF">C2E21_7235</name>
</gene>
<feature type="compositionally biased region" description="Low complexity" evidence="3">
    <location>
        <begin position="1189"/>
        <end position="1205"/>
    </location>
</feature>
<dbReference type="Proteomes" id="UP000239899">
    <property type="component" value="Unassembled WGS sequence"/>
</dbReference>
<dbReference type="InterPro" id="IPR005123">
    <property type="entry name" value="Oxoglu/Fe-dep_dioxygenase_dom"/>
</dbReference>
<keyword evidence="7" id="KW-1185">Reference proteome</keyword>
<keyword evidence="2" id="KW-0175">Coiled coil</keyword>
<dbReference type="InterPro" id="IPR036691">
    <property type="entry name" value="Endo/exonu/phosph_ase_sf"/>
</dbReference>
<sequence>MAPHRWLASAVWLLLALSAALPAQGSRLHLHSPHIRRLEGKATLLTLDKPGTKKPQKFLNIQTDLGEQVLIVGDAAQTAAQQEGRFAGGARVSLQGVFLSRGAGAVRVVSGHPVAKAQYCFAGNNISAVAPSRSVGRAAAAQTVTYGPPLPLTGAVPQPRVAAAAAPGRPGAPAVAAASSQADATDELLPRDAAGLPIASAPWVGLGPSGHPVPRPIRRSLSAVATPAAKLVRNTLVMDKMTTIIIPISANESTGAICPGTSKPRGCPNTPCTTAQLKKVLFSNAALGGNPAADTVGRGFERCSFGKTKFEASAKVADMVNIPCSGITNGVAWTFTKCDFDDFNGYSDKADEVLAKRGINMESYRYAVYLLPPSLGCNWVGLGYVGCDGSFRCRVWISGDFWTTAQAYVHELQHNLFLGHAGGYIETGEYDEYRDSTCPMGHCCTSRCPNVAHGWQLGWYQVQQMDADQLKPGTTLAAKIAPGATLAKAPMVQGVRLNITWSKLVPEPLFIGYRTKTVATPDMLLDDTFVNRVHIYSSNIQNTFDPAFTTYKTSLAYKAGCTAKTDPPCVWSVADVVVRVTANNASQATVTICRKPPPPPPRSRGSPASPGMLRLLTFNTSGRNVSALSPPSFGSAEKCTAIVDLVRQHAPHIVALQEVPEFGTLAATLAAALSDSTLGPAYKLAASTESHCGLCQVFVQERLQATGGKAMGPIALCKIPLPLPSEQGSGDGGSSGDAAAGAGSVIEAAAGGAAGSGEAPSAAPPAAGGGEAAAGAAAAGGKPRAFPYYLYVAGCHLEPFGEGAGMRLEQIDAVLREVPPRARFVLAGDTNMRVKENAAVEGLGLVEAWQQVGAPKSEAYSWNTQINRYYGEDTREYIARYDRVYVRGLETTAYRLVANQPLTDAGDFLSDHFGVLCELRVPPGPGAPGVPVMARQAPGMQQELAHVRQRIQLGKRKLAALEAELQDLAKRTAVVRSELDADEQREQQLLSAMAGMPAAANCTAAAGRLPVAPSGFVPRAVQLQHGGGPAPPAAAPLPPPPGFQQSAAPPPGFQQLAAPPVQQQQGRPASAPPPGFGSAAAQQAQQPQQAHQEEQADAGPSKPFQKSPLAAFPMPGRSQPAAQPPVPSAPEPQPQPQPPSEPQQQGAPPAAPVTAAGPEASTAASQPPAARIESVEDLNAAMEAAALANAGASPDAAADAAAEAEQAAHRRRRPPQQQQPSSKKKGAWGRGAGAAGGSGGPAAAAAPGAPLDDGGDSYEALLAGSYEQYVRNQQAAPEWEAAPEQMEQDFPALGAPAPAPKAALAPAPATRPAPLPAPAANGGGWGNPWSSGSLKDRLARSSSGGSGGGGPAVGPAQQAQQQAPQQAQQAPIEEFEVRCGLRSPGDDTPDASRRGQTKKQTFVHNEKHISMRREVNVVEGIELHTGLLTPEEQQQVVDSVELWVGLGKAGQLLGRTFSAPKKWLPGKGRMTIQFGCCYNYARDAQGRDPGIIPEEVVEPLPPLLRALCRRLTRWGILPAAREPNSAIINIYEAGDCIPPHVDHFDFVRPFCTISLVSTQCIMFAQKLVPAGPGEFVARDGCTPINIPLPPGSVCVLKGYGGDKAMHCVPPVAARRISITLRKIGPEHEPAVLRERQQYERLHGSLDGGKLAPH</sequence>
<dbReference type="InterPro" id="IPR005135">
    <property type="entry name" value="Endo/exonuclease/phosphatase"/>
</dbReference>
<evidence type="ECO:0000259" key="5">
    <source>
        <dbReference type="PROSITE" id="PS51471"/>
    </source>
</evidence>
<dbReference type="GO" id="GO:0032451">
    <property type="term" value="F:demethylase activity"/>
    <property type="evidence" value="ECO:0007669"/>
    <property type="project" value="InterPro"/>
</dbReference>
<dbReference type="InterPro" id="IPR037151">
    <property type="entry name" value="AlkB-like_sf"/>
</dbReference>
<feature type="compositionally biased region" description="Low complexity" evidence="3">
    <location>
        <begin position="1291"/>
        <end position="1308"/>
    </location>
</feature>
<feature type="chain" id="PRO_5015189278" evidence="4">
    <location>
        <begin position="26"/>
        <end position="1653"/>
    </location>
</feature>
<dbReference type="SUPFAM" id="SSF56219">
    <property type="entry name" value="DNase I-like"/>
    <property type="match status" value="1"/>
</dbReference>
<dbReference type="InterPro" id="IPR008752">
    <property type="entry name" value="Peptidase_M11"/>
</dbReference>
<keyword evidence="4" id="KW-0732">Signal</keyword>
<dbReference type="OrthoDB" id="271595at2759"/>